<dbReference type="InterPro" id="IPR011640">
    <property type="entry name" value="Fe2_transport_prot_B_C"/>
</dbReference>
<evidence type="ECO:0000256" key="16">
    <source>
        <dbReference type="RuleBase" id="RU362098"/>
    </source>
</evidence>
<evidence type="ECO:0000256" key="2">
    <source>
        <dbReference type="ARBA" id="ARBA00004651"/>
    </source>
</evidence>
<keyword evidence="10" id="KW-0406">Ion transport</keyword>
<evidence type="ECO:0000256" key="6">
    <source>
        <dbReference type="ARBA" id="ARBA00022692"/>
    </source>
</evidence>
<feature type="binding site" evidence="14">
    <location>
        <begin position="40"/>
        <end position="44"/>
    </location>
    <ligand>
        <name>GTP</name>
        <dbReference type="ChEBI" id="CHEBI:37565"/>
        <label>1</label>
    </ligand>
</feature>
<evidence type="ECO:0000256" key="11">
    <source>
        <dbReference type="ARBA" id="ARBA00023134"/>
    </source>
</evidence>
<keyword evidence="6 16" id="KW-0812">Transmembrane</keyword>
<feature type="transmembrane region" description="Helical" evidence="16">
    <location>
        <begin position="487"/>
        <end position="506"/>
    </location>
</feature>
<evidence type="ECO:0000256" key="15">
    <source>
        <dbReference type="PIRSR" id="PIRSR603373-2"/>
    </source>
</evidence>
<keyword evidence="7 14" id="KW-0547">Nucleotide-binding</keyword>
<keyword evidence="15" id="KW-0460">Magnesium</keyword>
<feature type="binding site" evidence="15">
    <location>
        <position position="30"/>
    </location>
    <ligand>
        <name>Mg(2+)</name>
        <dbReference type="ChEBI" id="CHEBI:18420"/>
        <label>2</label>
    </ligand>
</feature>
<keyword evidence="15" id="KW-0479">Metal-binding</keyword>
<feature type="domain" description="FeoB-type G" evidence="17">
    <location>
        <begin position="8"/>
        <end position="171"/>
    </location>
</feature>
<keyword evidence="11 14" id="KW-0342">GTP-binding</keyword>
<accession>D7BNN4</accession>
<name>D7BNN4_ARCHD</name>
<keyword evidence="19" id="KW-1185">Reference proteome</keyword>
<dbReference type="KEGG" id="ahe:Arch_0806"/>
<dbReference type="eggNOG" id="COG0370">
    <property type="taxonomic scope" value="Bacteria"/>
</dbReference>
<feature type="binding site" evidence="14">
    <location>
        <begin position="15"/>
        <end position="22"/>
    </location>
    <ligand>
        <name>GTP</name>
        <dbReference type="ChEBI" id="CHEBI:37565"/>
        <label>1</label>
    </ligand>
</feature>
<dbReference type="InterPro" id="IPR011642">
    <property type="entry name" value="Gate_dom"/>
</dbReference>
<dbReference type="Pfam" id="PF07664">
    <property type="entry name" value="FeoB_C"/>
    <property type="match status" value="1"/>
</dbReference>
<dbReference type="AlphaFoldDB" id="D7BNN4"/>
<dbReference type="OrthoDB" id="9809127at2"/>
<feature type="transmembrane region" description="Helical" evidence="16">
    <location>
        <begin position="376"/>
        <end position="400"/>
    </location>
</feature>
<comment type="subcellular location">
    <subcellularLocation>
        <location evidence="16">Cell inner membrane</location>
        <topology evidence="16">Multi-pass membrane protein</topology>
    </subcellularLocation>
    <subcellularLocation>
        <location evidence="2">Cell membrane</location>
        <topology evidence="2">Multi-pass membrane protein</topology>
    </subcellularLocation>
</comment>
<dbReference type="STRING" id="644284.Arch_0806"/>
<keyword evidence="9 16" id="KW-0408">Iron</keyword>
<proteinExistence type="inferred from homology"/>
<dbReference type="Gene3D" id="3.40.50.300">
    <property type="entry name" value="P-loop containing nucleotide triphosphate hydrolases"/>
    <property type="match status" value="1"/>
</dbReference>
<dbReference type="GO" id="GO:0046872">
    <property type="term" value="F:metal ion binding"/>
    <property type="evidence" value="ECO:0007669"/>
    <property type="project" value="UniProtKB-KW"/>
</dbReference>
<dbReference type="InterPro" id="IPR030389">
    <property type="entry name" value="G_FEOB_dom"/>
</dbReference>
<evidence type="ECO:0000259" key="17">
    <source>
        <dbReference type="PROSITE" id="PS51711"/>
    </source>
</evidence>
<evidence type="ECO:0000256" key="1">
    <source>
        <dbReference type="ARBA" id="ARBA00003926"/>
    </source>
</evidence>
<feature type="binding site" evidence="14">
    <location>
        <begin position="59"/>
        <end position="62"/>
    </location>
    <ligand>
        <name>GTP</name>
        <dbReference type="ChEBI" id="CHEBI:37565"/>
        <label>1</label>
    </ligand>
</feature>
<dbReference type="InterPro" id="IPR027417">
    <property type="entry name" value="P-loop_NTPase"/>
</dbReference>
<sequence length="727" mass="77229">MARTATYQPTILLVGNTNVGKSTLFNGVTGAHQAMVNAPGTTVEMLAGTWKKLGARIIDLPGTYSLIPQSPDEEVVARIVAATHGEHIDLILAVLDGSSLTRSLYLLGQLGQTGHPVAALISMADVAKNNGVDIDAGALASTLGIPVMTFDARKSKQYETLDTFVANALESSPYLRGIEPDPSAPGFCEAAARRRAEKQHCAPGDSRNLLEQTTCGCERDLGKDNCCQVEPELDSSCKCGGQRASSLDLDSLNSTTEDYDPHSEAELKRATALFSWVECVEAGVSTSTVEPGTLSRSDKIDRILLNPFAGPIVFFAVMWVLFKLAADWIGPAQDFFDQLMSSTDDGAISLARGIEWALGLVGLHETWVNSLLVNGLATGLGVVASFVPLMFVIFAAISTLEDCGYLARAAFLADRLMRKIGLDGRVVLPLIMGFGCNLPSLAAARALPSAAQRLVTAIITPYTSCAARLTIYLMIAKIFFPGSAGTVVFGLYVVSIVMIILAAWVLKFFFTKNEAEAPLMLILPAYQTPRILVLLKLAAQRSWTFVKGAGRIIVTMTMVVWLLGAIPVGAGTDEGFASPDLAMEDSAYGQVAKVLEPVFTPAGFGDWHMTGALMTGFVAKETVVSSIVVSYNMDPEAAGDAEENGDDLGVLPELLSETFTTTAGAQYAGLAALAFLVFVLTYTPCLATVGEQVRLIGGKITAIAVAAQLVIAWILAVGVFQIGKLFF</sequence>
<dbReference type="EMBL" id="CP002045">
    <property type="protein sequence ID" value="ADH92533.1"/>
    <property type="molecule type" value="Genomic_DNA"/>
</dbReference>
<dbReference type="RefSeq" id="WP_013170029.1">
    <property type="nucleotide sequence ID" value="NC_014218.1"/>
</dbReference>
<evidence type="ECO:0000256" key="8">
    <source>
        <dbReference type="ARBA" id="ARBA00022989"/>
    </source>
</evidence>
<dbReference type="GO" id="GO:0015093">
    <property type="term" value="F:ferrous iron transmembrane transporter activity"/>
    <property type="evidence" value="ECO:0007669"/>
    <property type="project" value="UniProtKB-UniRule"/>
</dbReference>
<protein>
    <recommendedName>
        <fullName evidence="13 16">Ferrous iron transport protein B</fullName>
    </recommendedName>
</protein>
<reference evidence="18 19" key="1">
    <citation type="journal article" date="2010" name="Stand. Genomic Sci.">
        <title>Complete genome sequence of Arcanobacterium haemolyticum type strain (11018).</title>
        <authorList>
            <person name="Yasawong M."/>
            <person name="Teshima H."/>
            <person name="Lapidus A."/>
            <person name="Nolan M."/>
            <person name="Lucas S."/>
            <person name="Glavina Del Rio T."/>
            <person name="Tice H."/>
            <person name="Cheng J."/>
            <person name="Bruce D."/>
            <person name="Detter C."/>
            <person name="Tapia R."/>
            <person name="Han C."/>
            <person name="Goodwin L."/>
            <person name="Pitluck S."/>
            <person name="Liolios K."/>
            <person name="Ivanova N."/>
            <person name="Mavromatis K."/>
            <person name="Mikhailova N."/>
            <person name="Pati A."/>
            <person name="Chen A."/>
            <person name="Palaniappan K."/>
            <person name="Land M."/>
            <person name="Hauser L."/>
            <person name="Chang Y."/>
            <person name="Jeffries C."/>
            <person name="Rohde M."/>
            <person name="Sikorski J."/>
            <person name="Pukall R."/>
            <person name="Goker M."/>
            <person name="Woyke T."/>
            <person name="Bristow J."/>
            <person name="Eisen J."/>
            <person name="Markowitz V."/>
            <person name="Hugenholtz P."/>
            <person name="Kyrpides N."/>
            <person name="Klenk H."/>
        </authorList>
    </citation>
    <scope>NUCLEOTIDE SEQUENCE [LARGE SCALE GENOMIC DNA]</scope>
    <source>
        <strain evidence="19">ATCC 9345 / DSM 20595 / CCUG 17215 / LMG 16163 / NBRC 15585 / NCTC 8452 / 11018</strain>
    </source>
</reference>
<dbReference type="SUPFAM" id="SSF52540">
    <property type="entry name" value="P-loop containing nucleoside triphosphate hydrolases"/>
    <property type="match status" value="1"/>
</dbReference>
<dbReference type="Proteomes" id="UP000000376">
    <property type="component" value="Chromosome"/>
</dbReference>
<keyword evidence="4" id="KW-1003">Cell membrane</keyword>
<feature type="transmembrane region" description="Helical" evidence="16">
    <location>
        <begin position="551"/>
        <end position="570"/>
    </location>
</feature>
<dbReference type="GO" id="GO:0005886">
    <property type="term" value="C:plasma membrane"/>
    <property type="evidence" value="ECO:0007669"/>
    <property type="project" value="UniProtKB-SubCell"/>
</dbReference>
<evidence type="ECO:0000256" key="14">
    <source>
        <dbReference type="PIRSR" id="PIRSR603373-1"/>
    </source>
</evidence>
<feature type="binding site" evidence="15">
    <location>
        <position position="26"/>
    </location>
    <ligand>
        <name>Mg(2+)</name>
        <dbReference type="ChEBI" id="CHEBI:18420"/>
        <label>2</label>
    </ligand>
</feature>
<dbReference type="NCBIfam" id="TIGR00437">
    <property type="entry name" value="feoB"/>
    <property type="match status" value="1"/>
</dbReference>
<comment type="function">
    <text evidence="1 16">Probable transporter of a GTP-driven Fe(2+) uptake system.</text>
</comment>
<evidence type="ECO:0000313" key="18">
    <source>
        <dbReference type="EMBL" id="ADH92533.1"/>
    </source>
</evidence>
<dbReference type="Pfam" id="PF02421">
    <property type="entry name" value="FeoB_N"/>
    <property type="match status" value="1"/>
</dbReference>
<feature type="transmembrane region" description="Helical" evidence="16">
    <location>
        <begin position="303"/>
        <end position="322"/>
    </location>
</feature>
<feature type="transmembrane region" description="Helical" evidence="16">
    <location>
        <begin position="667"/>
        <end position="689"/>
    </location>
</feature>
<dbReference type="PROSITE" id="PS51711">
    <property type="entry name" value="G_FEOB"/>
    <property type="match status" value="1"/>
</dbReference>
<evidence type="ECO:0000256" key="7">
    <source>
        <dbReference type="ARBA" id="ARBA00022741"/>
    </source>
</evidence>
<evidence type="ECO:0000313" key="19">
    <source>
        <dbReference type="Proteomes" id="UP000000376"/>
    </source>
</evidence>
<dbReference type="HOGENOM" id="CLU_013350_3_2_11"/>
<keyword evidence="5 16" id="KW-0410">Iron transport</keyword>
<evidence type="ECO:0000256" key="12">
    <source>
        <dbReference type="ARBA" id="ARBA00023136"/>
    </source>
</evidence>
<dbReference type="PANTHER" id="PTHR43185">
    <property type="entry name" value="FERROUS IRON TRANSPORT PROTEIN B"/>
    <property type="match status" value="1"/>
</dbReference>
<feature type="binding site" evidence="15">
    <location>
        <position position="29"/>
    </location>
    <ligand>
        <name>Mg(2+)</name>
        <dbReference type="ChEBI" id="CHEBI:18420"/>
        <label>2</label>
    </ligand>
</feature>
<keyword evidence="3 16" id="KW-0813">Transport</keyword>
<evidence type="ECO:0000256" key="10">
    <source>
        <dbReference type="ARBA" id="ARBA00023065"/>
    </source>
</evidence>
<feature type="binding site" evidence="15">
    <location>
        <position position="27"/>
    </location>
    <ligand>
        <name>Mg(2+)</name>
        <dbReference type="ChEBI" id="CHEBI:18420"/>
        <label>2</label>
    </ligand>
</feature>
<dbReference type="PANTHER" id="PTHR43185:SF1">
    <property type="entry name" value="FE(2+) TRANSPORTER FEOB"/>
    <property type="match status" value="1"/>
</dbReference>
<dbReference type="InterPro" id="IPR003373">
    <property type="entry name" value="Fe2_transport_prot-B"/>
</dbReference>
<feature type="transmembrane region" description="Helical" evidence="16">
    <location>
        <begin position="701"/>
        <end position="722"/>
    </location>
</feature>
<evidence type="ECO:0000256" key="3">
    <source>
        <dbReference type="ARBA" id="ARBA00022448"/>
    </source>
</evidence>
<gene>
    <name evidence="18" type="ordered locus">Arch_0806</name>
</gene>
<evidence type="ECO:0000256" key="9">
    <source>
        <dbReference type="ARBA" id="ARBA00023004"/>
    </source>
</evidence>
<feature type="transmembrane region" description="Helical" evidence="16">
    <location>
        <begin position="454"/>
        <end position="475"/>
    </location>
</feature>
<dbReference type="Pfam" id="PF07670">
    <property type="entry name" value="Gate"/>
    <property type="match status" value="2"/>
</dbReference>
<evidence type="ECO:0000256" key="5">
    <source>
        <dbReference type="ARBA" id="ARBA00022496"/>
    </source>
</evidence>
<comment type="caution">
    <text evidence="16">Lacks conserved residue(s) required for the propagation of feature annotation.</text>
</comment>
<organism evidence="18 19">
    <name type="scientific">Arcanobacterium haemolyticum (strain ATCC 9345 / DSM 20595 / CCM 5947 / CCUG 17215 / LMG 16163 / NBRC 15585 / NCTC 8452 / 11018)</name>
    <dbReference type="NCBI Taxonomy" id="644284"/>
    <lineage>
        <taxon>Bacteria</taxon>
        <taxon>Bacillati</taxon>
        <taxon>Actinomycetota</taxon>
        <taxon>Actinomycetes</taxon>
        <taxon>Actinomycetales</taxon>
        <taxon>Actinomycetaceae</taxon>
        <taxon>Arcanobacterium</taxon>
    </lineage>
</organism>
<dbReference type="GO" id="GO:0005525">
    <property type="term" value="F:GTP binding"/>
    <property type="evidence" value="ECO:0007669"/>
    <property type="project" value="UniProtKB-KW"/>
</dbReference>
<keyword evidence="12 16" id="KW-0472">Membrane</keyword>
<comment type="similarity">
    <text evidence="16">Belongs to the TRAFAC class TrmE-Era-EngA-EngB-Septin-like GTPase superfamily. FeoB GTPase (TC 9.A.8) family.</text>
</comment>
<keyword evidence="8 16" id="KW-1133">Transmembrane helix</keyword>
<evidence type="ECO:0000256" key="13">
    <source>
        <dbReference type="NCBIfam" id="TIGR00437"/>
    </source>
</evidence>
<dbReference type="InterPro" id="IPR050860">
    <property type="entry name" value="FeoB_GTPase"/>
</dbReference>
<evidence type="ECO:0000256" key="4">
    <source>
        <dbReference type="ARBA" id="ARBA00022475"/>
    </source>
</evidence>